<organism evidence="1 2">
    <name type="scientific">Ewingella americana</name>
    <dbReference type="NCBI Taxonomy" id="41202"/>
    <lineage>
        <taxon>Bacteria</taxon>
        <taxon>Pseudomonadati</taxon>
        <taxon>Pseudomonadota</taxon>
        <taxon>Gammaproteobacteria</taxon>
        <taxon>Enterobacterales</taxon>
        <taxon>Yersiniaceae</taxon>
        <taxon>Ewingella</taxon>
    </lineage>
</organism>
<dbReference type="AlphaFoldDB" id="A0A377NHY3"/>
<evidence type="ECO:0000313" key="2">
    <source>
        <dbReference type="Proteomes" id="UP000254304"/>
    </source>
</evidence>
<accession>A0A377NHY3</accession>
<name>A0A377NHY3_9GAMM</name>
<evidence type="ECO:0000313" key="1">
    <source>
        <dbReference type="EMBL" id="STQ46372.1"/>
    </source>
</evidence>
<dbReference type="EMBL" id="UGGO01000001">
    <property type="protein sequence ID" value="STQ46372.1"/>
    <property type="molecule type" value="Genomic_DNA"/>
</dbReference>
<sequence length="30" mass="3332">MLTGTQHKMAKIQSPMQGSIITKLNNKGFQ</sequence>
<proteinExistence type="predicted"/>
<reference evidence="1 2" key="1">
    <citation type="submission" date="2018-06" db="EMBL/GenBank/DDBJ databases">
        <authorList>
            <consortium name="Pathogen Informatics"/>
            <person name="Doyle S."/>
        </authorList>
    </citation>
    <scope>NUCLEOTIDE SEQUENCE [LARGE SCALE GENOMIC DNA]</scope>
    <source>
        <strain evidence="1 2">NCTC12157</strain>
    </source>
</reference>
<gene>
    <name evidence="1" type="ORF">NCTC12157_04147</name>
</gene>
<protein>
    <submittedName>
        <fullName evidence="1">Uncharacterized protein</fullName>
    </submittedName>
</protein>
<dbReference type="Proteomes" id="UP000254304">
    <property type="component" value="Unassembled WGS sequence"/>
</dbReference>